<dbReference type="SUPFAM" id="SSF81383">
    <property type="entry name" value="F-box domain"/>
    <property type="match status" value="1"/>
</dbReference>
<dbReference type="Proteomes" id="UP000187203">
    <property type="component" value="Unassembled WGS sequence"/>
</dbReference>
<dbReference type="InterPro" id="IPR032675">
    <property type="entry name" value="LRR_dom_sf"/>
</dbReference>
<accession>A0A1R3H3U8</accession>
<dbReference type="AlphaFoldDB" id="A0A1R3H3U8"/>
<feature type="compositionally biased region" description="Polar residues" evidence="1">
    <location>
        <begin position="1"/>
        <end position="15"/>
    </location>
</feature>
<dbReference type="SUPFAM" id="SSF52047">
    <property type="entry name" value="RNI-like"/>
    <property type="match status" value="1"/>
</dbReference>
<organism evidence="3 4">
    <name type="scientific">Corchorus olitorius</name>
    <dbReference type="NCBI Taxonomy" id="93759"/>
    <lineage>
        <taxon>Eukaryota</taxon>
        <taxon>Viridiplantae</taxon>
        <taxon>Streptophyta</taxon>
        <taxon>Embryophyta</taxon>
        <taxon>Tracheophyta</taxon>
        <taxon>Spermatophyta</taxon>
        <taxon>Magnoliopsida</taxon>
        <taxon>eudicotyledons</taxon>
        <taxon>Gunneridae</taxon>
        <taxon>Pentapetalae</taxon>
        <taxon>rosids</taxon>
        <taxon>malvids</taxon>
        <taxon>Malvales</taxon>
        <taxon>Malvaceae</taxon>
        <taxon>Grewioideae</taxon>
        <taxon>Apeibeae</taxon>
        <taxon>Corchorus</taxon>
    </lineage>
</organism>
<dbReference type="InterPro" id="IPR036047">
    <property type="entry name" value="F-box-like_dom_sf"/>
</dbReference>
<evidence type="ECO:0000259" key="2">
    <source>
        <dbReference type="Pfam" id="PF03478"/>
    </source>
</evidence>
<gene>
    <name evidence="3" type="ORF">COLO4_31632</name>
</gene>
<evidence type="ECO:0000313" key="4">
    <source>
        <dbReference type="Proteomes" id="UP000187203"/>
    </source>
</evidence>
<name>A0A1R3H3U8_9ROSI</name>
<dbReference type="STRING" id="93759.A0A1R3H3U8"/>
<feature type="domain" description="KIB1-4 beta-propeller" evidence="2">
    <location>
        <begin position="131"/>
        <end position="361"/>
    </location>
</feature>
<proteinExistence type="predicted"/>
<dbReference type="EMBL" id="AWUE01020863">
    <property type="protein sequence ID" value="OMO65028.1"/>
    <property type="molecule type" value="Genomic_DNA"/>
</dbReference>
<keyword evidence="4" id="KW-1185">Reference proteome</keyword>
<sequence length="712" mass="81390">MSSKINQDSASADNHQGNKEEEEVIEEDLWGRSLPAELLELILSKLFFVVDIHNFHAVCKTWRSITVSISPPRQLPPPLSYVDSSFPLLIQFMERGRMYSLFHPLYKYTWDMEFPPQVRDGMKFMYFAKYGWSLIRVAQVSDHQYPYLFLFNPLTQEIKKLPTMPMPFLSFCLRESMLFTCPPDSQSSDCSVVAIFAHAVDHSSIYVHKLGQADWKKHDLQTENCLNFLPYSNLILYQGLYYCLDLEGNLGVFDIQDIQHSWIVHHIEHEFLPCEDSSSDDDEDFPWKVSLGDLVSLVEHNGRLLVVYINSGDPDVFELDLERKVCVPLKSLGKKTALFVSRGASFSQRAVVSGTGNKVFGPLVLMNQNGTYGIYDDSFRFYSFTTGKYHSFFDNLSNLYGVKYVRDRSWLPILAKLPLRVVEDGSKKKVRVLELNFLGRGSMYRYPSLMDESFNLNKMAGKRGPQTFSSLTSLCLNFVGAYSESMEGFLSNCPSLERLCLHCVYDLGRLTISDLSLKSTPSLVESSIAGGLNCDKDFILKFSPLFSTSLSQLTKLTLDCEYMQLDFPENFPPLIYLKQLELQVTEYEHQSILPWLDLIEACPMLSRLKMKTTESTDFKGSLEWKAAKESHKSLEVVEIVGFIAFSTAGEFLINLIHNTASLKKIIIDPPKKYYTVFSFINERDFEVEARRFAKERLEVALAPSVEVVIISQ</sequence>
<protein>
    <submittedName>
        <fullName evidence="3">F-box protein</fullName>
    </submittedName>
</protein>
<dbReference type="PANTHER" id="PTHR33127">
    <property type="entry name" value="TRANSMEMBRANE PROTEIN"/>
    <property type="match status" value="1"/>
</dbReference>
<comment type="caution">
    <text evidence="3">The sequence shown here is derived from an EMBL/GenBank/DDBJ whole genome shotgun (WGS) entry which is preliminary data.</text>
</comment>
<dbReference type="Gene3D" id="3.80.10.10">
    <property type="entry name" value="Ribonuclease Inhibitor"/>
    <property type="match status" value="1"/>
</dbReference>
<dbReference type="PANTHER" id="PTHR33127:SF5">
    <property type="entry name" value="TRANSMEMBRANE PROTEIN"/>
    <property type="match status" value="1"/>
</dbReference>
<reference evidence="4" key="1">
    <citation type="submission" date="2013-09" db="EMBL/GenBank/DDBJ databases">
        <title>Corchorus olitorius genome sequencing.</title>
        <authorList>
            <person name="Alam M."/>
            <person name="Haque M.S."/>
            <person name="Islam M.S."/>
            <person name="Emdad E.M."/>
            <person name="Islam M.M."/>
            <person name="Ahmed B."/>
            <person name="Halim A."/>
            <person name="Hossen Q.M.M."/>
            <person name="Hossain M.Z."/>
            <person name="Ahmed R."/>
            <person name="Khan M.M."/>
            <person name="Islam R."/>
            <person name="Rashid M.M."/>
            <person name="Khan S.A."/>
            <person name="Rahman M.S."/>
            <person name="Alam M."/>
            <person name="Yahiya A.S."/>
            <person name="Khan M.S."/>
            <person name="Azam M.S."/>
            <person name="Haque T."/>
            <person name="Lashkar M.Z.H."/>
            <person name="Akhand A.I."/>
            <person name="Morshed G."/>
            <person name="Roy S."/>
            <person name="Uddin K.S."/>
            <person name="Rabeya T."/>
            <person name="Hossain A.S."/>
            <person name="Chowdhury A."/>
            <person name="Snigdha A.R."/>
            <person name="Mortoza M.S."/>
            <person name="Matin S.A."/>
            <person name="Hoque S.M.E."/>
            <person name="Islam M.K."/>
            <person name="Roy D.K."/>
            <person name="Haider R."/>
            <person name="Moosa M.M."/>
            <person name="Elias S.M."/>
            <person name="Hasan A.M."/>
            <person name="Jahan S."/>
            <person name="Shafiuddin M."/>
            <person name="Mahmood N."/>
            <person name="Shommy N.S."/>
        </authorList>
    </citation>
    <scope>NUCLEOTIDE SEQUENCE [LARGE SCALE GENOMIC DNA]</scope>
    <source>
        <strain evidence="4">cv. O-4</strain>
    </source>
</reference>
<dbReference type="InterPro" id="IPR005174">
    <property type="entry name" value="KIB1-4_b-propeller"/>
</dbReference>
<feature type="region of interest" description="Disordered" evidence="1">
    <location>
        <begin position="1"/>
        <end position="22"/>
    </location>
</feature>
<dbReference type="OrthoDB" id="1863935at2759"/>
<evidence type="ECO:0000313" key="3">
    <source>
        <dbReference type="EMBL" id="OMO65028.1"/>
    </source>
</evidence>
<dbReference type="Pfam" id="PF03478">
    <property type="entry name" value="Beta-prop_KIB1-4"/>
    <property type="match status" value="1"/>
</dbReference>
<evidence type="ECO:0000256" key="1">
    <source>
        <dbReference type="SAM" id="MobiDB-lite"/>
    </source>
</evidence>